<gene>
    <name evidence="1" type="ORF">CGOC_LOCUS6060</name>
</gene>
<organism evidence="1 2">
    <name type="scientific">Cylicostephanus goldi</name>
    <name type="common">Nematode worm</name>
    <dbReference type="NCBI Taxonomy" id="71465"/>
    <lineage>
        <taxon>Eukaryota</taxon>
        <taxon>Metazoa</taxon>
        <taxon>Ecdysozoa</taxon>
        <taxon>Nematoda</taxon>
        <taxon>Chromadorea</taxon>
        <taxon>Rhabditida</taxon>
        <taxon>Rhabditina</taxon>
        <taxon>Rhabditomorpha</taxon>
        <taxon>Strongyloidea</taxon>
        <taxon>Strongylidae</taxon>
        <taxon>Cylicostephanus</taxon>
    </lineage>
</organism>
<reference evidence="1 2" key="1">
    <citation type="submission" date="2018-11" db="EMBL/GenBank/DDBJ databases">
        <authorList>
            <consortium name="Pathogen Informatics"/>
        </authorList>
    </citation>
    <scope>NUCLEOTIDE SEQUENCE [LARGE SCALE GENOMIC DNA]</scope>
</reference>
<dbReference type="AlphaFoldDB" id="A0A3P6TMV1"/>
<protein>
    <submittedName>
        <fullName evidence="1">Uncharacterized protein</fullName>
    </submittedName>
</protein>
<keyword evidence="2" id="KW-1185">Reference proteome</keyword>
<dbReference type="EMBL" id="UYRV01019176">
    <property type="protein sequence ID" value="VDK65681.1"/>
    <property type="molecule type" value="Genomic_DNA"/>
</dbReference>
<dbReference type="Proteomes" id="UP000271889">
    <property type="component" value="Unassembled WGS sequence"/>
</dbReference>
<sequence>MTVVSVRLYGMSKREFGFPRSHLIARMPLSLPDQFLLNVLRMLTTLTTRNLFVKDREWMVKTACRLMSPRLCHRDLVDAANHLLRVLLVDSVHDYYARKDLVIINDLAVFSRGKVPIPTDLMADFALQLKYMMCTRWKQFWSIVKRKFGSSVGIMSFLHREVAAAAALNAPVSVSDPLPALELYTVLLFILLSVNDPHSKQLTQEYLNLYTDPRTSHIAHRVRLVGQSLIYSFALTTRNDRSQARSMSSSTKVMRWGGLRPFFNRTKILSADEDPVQMEFLMGPLNSVDILTQKNSD</sequence>
<evidence type="ECO:0000313" key="1">
    <source>
        <dbReference type="EMBL" id="VDK65681.1"/>
    </source>
</evidence>
<dbReference type="OrthoDB" id="30336at2759"/>
<name>A0A3P6TMV1_CYLGO</name>
<accession>A0A3P6TMV1</accession>
<evidence type="ECO:0000313" key="2">
    <source>
        <dbReference type="Proteomes" id="UP000271889"/>
    </source>
</evidence>
<proteinExistence type="predicted"/>
<feature type="non-terminal residue" evidence="1">
    <location>
        <position position="297"/>
    </location>
</feature>